<feature type="compositionally biased region" description="Basic and acidic residues" evidence="1">
    <location>
        <begin position="219"/>
        <end position="229"/>
    </location>
</feature>
<feature type="region of interest" description="Disordered" evidence="1">
    <location>
        <begin position="211"/>
        <end position="241"/>
    </location>
</feature>
<dbReference type="WBParaSite" id="Gr19_v10_g9203.t1">
    <property type="protein sequence ID" value="Gr19_v10_g9203.t1"/>
    <property type="gene ID" value="Gr19_v10_g9203"/>
</dbReference>
<proteinExistence type="predicted"/>
<reference evidence="3" key="1">
    <citation type="submission" date="2022-11" db="UniProtKB">
        <authorList>
            <consortium name="WormBaseParasite"/>
        </authorList>
    </citation>
    <scope>IDENTIFICATION</scope>
</reference>
<keyword evidence="2" id="KW-1185">Reference proteome</keyword>
<evidence type="ECO:0000256" key="1">
    <source>
        <dbReference type="SAM" id="MobiDB-lite"/>
    </source>
</evidence>
<name>A0A914IBZ5_GLORO</name>
<accession>A0A914IBZ5</accession>
<protein>
    <submittedName>
        <fullName evidence="3">Uncharacterized protein</fullName>
    </submittedName>
</protein>
<dbReference type="AlphaFoldDB" id="A0A914IBZ5"/>
<evidence type="ECO:0000313" key="3">
    <source>
        <dbReference type="WBParaSite" id="Gr19_v10_g9203.t1"/>
    </source>
</evidence>
<evidence type="ECO:0000313" key="2">
    <source>
        <dbReference type="Proteomes" id="UP000887572"/>
    </source>
</evidence>
<organism evidence="2 3">
    <name type="scientific">Globodera rostochiensis</name>
    <name type="common">Golden nematode worm</name>
    <name type="synonym">Heterodera rostochiensis</name>
    <dbReference type="NCBI Taxonomy" id="31243"/>
    <lineage>
        <taxon>Eukaryota</taxon>
        <taxon>Metazoa</taxon>
        <taxon>Ecdysozoa</taxon>
        <taxon>Nematoda</taxon>
        <taxon>Chromadorea</taxon>
        <taxon>Rhabditida</taxon>
        <taxon>Tylenchina</taxon>
        <taxon>Tylenchomorpha</taxon>
        <taxon>Tylenchoidea</taxon>
        <taxon>Heteroderidae</taxon>
        <taxon>Heteroderinae</taxon>
        <taxon>Globodera</taxon>
    </lineage>
</organism>
<sequence>MIGSNNDELQTFLKAYKCSSEDQSERPPIMYSFGILPNYSEEIIGKLGHSASKISSISLNTDISAASKQNFNLLLKLSEIELTPFSILNLAKTIEFDLQSLLTFTENTKQFPAITRWILSLKVEYSKNCEQNDVRKINEHQDFLHFAEAVHVNWNPYKELLIALKTFKYVYLCSETGLGYFGSIIERFDQKLLNDLVKEARECLGEVKSTTTATTTTDNLEKAQDEASSRAKRTPHTPDRT</sequence>
<dbReference type="Proteomes" id="UP000887572">
    <property type="component" value="Unplaced"/>
</dbReference>